<feature type="transmembrane region" description="Helical" evidence="6">
    <location>
        <begin position="155"/>
        <end position="173"/>
    </location>
</feature>
<protein>
    <recommendedName>
        <fullName evidence="7">VTT domain-containing protein</fullName>
    </recommendedName>
</protein>
<dbReference type="AlphaFoldDB" id="A0A1F6XMN6"/>
<dbReference type="Pfam" id="PF09335">
    <property type="entry name" value="VTT_dom"/>
    <property type="match status" value="1"/>
</dbReference>
<evidence type="ECO:0000313" key="9">
    <source>
        <dbReference type="Proteomes" id="UP000178104"/>
    </source>
</evidence>
<keyword evidence="3 6" id="KW-0812">Transmembrane</keyword>
<evidence type="ECO:0000256" key="2">
    <source>
        <dbReference type="ARBA" id="ARBA00022475"/>
    </source>
</evidence>
<evidence type="ECO:0000256" key="6">
    <source>
        <dbReference type="SAM" id="Phobius"/>
    </source>
</evidence>
<dbReference type="PANTHER" id="PTHR42709">
    <property type="entry name" value="ALKALINE PHOSPHATASE LIKE PROTEIN"/>
    <property type="match status" value="1"/>
</dbReference>
<accession>A0A1F6XMN6</accession>
<feature type="transmembrane region" description="Helical" evidence="6">
    <location>
        <begin position="124"/>
        <end position="149"/>
    </location>
</feature>
<dbReference type="Proteomes" id="UP000178104">
    <property type="component" value="Unassembled WGS sequence"/>
</dbReference>
<keyword evidence="5 6" id="KW-0472">Membrane</keyword>
<feature type="transmembrane region" description="Helical" evidence="6">
    <location>
        <begin position="40"/>
        <end position="60"/>
    </location>
</feature>
<feature type="domain" description="VTT" evidence="7">
    <location>
        <begin position="23"/>
        <end position="139"/>
    </location>
</feature>
<reference evidence="8 9" key="1">
    <citation type="journal article" date="2016" name="Nat. Commun.">
        <title>Thousands of microbial genomes shed light on interconnected biogeochemical processes in an aquifer system.</title>
        <authorList>
            <person name="Anantharaman K."/>
            <person name="Brown C.T."/>
            <person name="Hug L.A."/>
            <person name="Sharon I."/>
            <person name="Castelle C.J."/>
            <person name="Probst A.J."/>
            <person name="Thomas B.C."/>
            <person name="Singh A."/>
            <person name="Wilkins M.J."/>
            <person name="Karaoz U."/>
            <person name="Brodie E.L."/>
            <person name="Williams K.H."/>
            <person name="Hubbard S.S."/>
            <person name="Banfield J.F."/>
        </authorList>
    </citation>
    <scope>NUCLEOTIDE SEQUENCE [LARGE SCALE GENOMIC DNA]</scope>
</reference>
<dbReference type="GO" id="GO:0005886">
    <property type="term" value="C:plasma membrane"/>
    <property type="evidence" value="ECO:0007669"/>
    <property type="project" value="UniProtKB-SubCell"/>
</dbReference>
<sequence length="184" mass="20632">MIEILLTYKYALIIPLAIIEGPIIAVVCGFLVTLKVFNIFLVYLVIVLGDIVGDGIFYYIGHSGKRLLRYFKVTEEKMEKIRNYFHHNHIKAIVMSKLVHGVGFTGLITAGASHVPYRRYLKTCVIISIVQSALMLVIGILFGNTYVVIGKYLNYYAAGASVIVLLILLVVFIRKYKVGTKTTL</sequence>
<evidence type="ECO:0000256" key="1">
    <source>
        <dbReference type="ARBA" id="ARBA00004651"/>
    </source>
</evidence>
<dbReference type="InterPro" id="IPR051311">
    <property type="entry name" value="DedA_domain"/>
</dbReference>
<name>A0A1F6XMN6_9BACT</name>
<keyword evidence="2" id="KW-1003">Cell membrane</keyword>
<gene>
    <name evidence="8" type="ORF">A2917_02235</name>
</gene>
<evidence type="ECO:0000256" key="4">
    <source>
        <dbReference type="ARBA" id="ARBA00022989"/>
    </source>
</evidence>
<comment type="subcellular location">
    <subcellularLocation>
        <location evidence="1">Cell membrane</location>
        <topology evidence="1">Multi-pass membrane protein</topology>
    </subcellularLocation>
</comment>
<dbReference type="PANTHER" id="PTHR42709:SF6">
    <property type="entry name" value="UNDECAPRENYL PHOSPHATE TRANSPORTER A"/>
    <property type="match status" value="1"/>
</dbReference>
<keyword evidence="4 6" id="KW-1133">Transmembrane helix</keyword>
<organism evidence="8 9">
    <name type="scientific">Candidatus Nomurabacteria bacterium RIFCSPLOWO2_01_FULL_42_17</name>
    <dbReference type="NCBI Taxonomy" id="1801780"/>
    <lineage>
        <taxon>Bacteria</taxon>
        <taxon>Candidatus Nomuraibacteriota</taxon>
    </lineage>
</organism>
<evidence type="ECO:0000256" key="5">
    <source>
        <dbReference type="ARBA" id="ARBA00023136"/>
    </source>
</evidence>
<comment type="caution">
    <text evidence="8">The sequence shown here is derived from an EMBL/GenBank/DDBJ whole genome shotgun (WGS) entry which is preliminary data.</text>
</comment>
<dbReference type="STRING" id="1801780.A2917_02235"/>
<dbReference type="EMBL" id="MFVE01000005">
    <property type="protein sequence ID" value="OGI95362.1"/>
    <property type="molecule type" value="Genomic_DNA"/>
</dbReference>
<dbReference type="InterPro" id="IPR032816">
    <property type="entry name" value="VTT_dom"/>
</dbReference>
<feature type="transmembrane region" description="Helical" evidence="6">
    <location>
        <begin position="12"/>
        <end position="34"/>
    </location>
</feature>
<evidence type="ECO:0000256" key="3">
    <source>
        <dbReference type="ARBA" id="ARBA00022692"/>
    </source>
</evidence>
<evidence type="ECO:0000259" key="7">
    <source>
        <dbReference type="Pfam" id="PF09335"/>
    </source>
</evidence>
<proteinExistence type="predicted"/>
<evidence type="ECO:0000313" key="8">
    <source>
        <dbReference type="EMBL" id="OGI95362.1"/>
    </source>
</evidence>